<comment type="caution">
    <text evidence="2">The sequence shown here is derived from an EMBL/GenBank/DDBJ whole genome shotgun (WGS) entry which is preliminary data.</text>
</comment>
<organism evidence="2 3">
    <name type="scientific">Pseudonocardia bannensis</name>
    <dbReference type="NCBI Taxonomy" id="630973"/>
    <lineage>
        <taxon>Bacteria</taxon>
        <taxon>Bacillati</taxon>
        <taxon>Actinomycetota</taxon>
        <taxon>Actinomycetes</taxon>
        <taxon>Pseudonocardiales</taxon>
        <taxon>Pseudonocardiaceae</taxon>
        <taxon>Pseudonocardia</taxon>
    </lineage>
</organism>
<gene>
    <name evidence="2" type="ORF">HF519_04520</name>
</gene>
<sequence length="291" mass="31914">MRVRATVPLFVALALALSGCAAVAPQVAIEHTAATHDLHARTLPDLARIEADIEIGAGAAPAPAAAVPVGSRVLFVGGYDTGDFRQWATCQWRNYNASCARWGQTSYAATVRNDGPGHETAARFEVRRGDIPPFGGGERAEVSANGLAGPTVREGDERWYEFSLKFDATYRPPTKGGYSIVMQWHSGSGSPPLHLDVDDRGRLLVWHPWDNPSVIGPIDAGRWHSYVVHAKFSRSAMVGFVEVWRDGRIAVPKRYRANMTSASNYLKMGLYRDIEQHTQVVWHDGLRITAP</sequence>
<evidence type="ECO:0008006" key="4">
    <source>
        <dbReference type="Google" id="ProtNLM"/>
    </source>
</evidence>
<reference evidence="2 3" key="1">
    <citation type="submission" date="2020-04" db="EMBL/GenBank/DDBJ databases">
        <authorList>
            <person name="Klaysubun C."/>
            <person name="Duangmal K."/>
            <person name="Lipun K."/>
        </authorList>
    </citation>
    <scope>NUCLEOTIDE SEQUENCE [LARGE SCALE GENOMIC DNA]</scope>
    <source>
        <strain evidence="2 3">DSM 45300</strain>
    </source>
</reference>
<dbReference type="Pfam" id="PF14099">
    <property type="entry name" value="Polysacc_lyase"/>
    <property type="match status" value="1"/>
</dbReference>
<dbReference type="Gene3D" id="2.60.120.200">
    <property type="match status" value="1"/>
</dbReference>
<evidence type="ECO:0000313" key="3">
    <source>
        <dbReference type="Proteomes" id="UP000586918"/>
    </source>
</evidence>
<dbReference type="InterPro" id="IPR025975">
    <property type="entry name" value="Polysacc_lyase"/>
</dbReference>
<feature type="signal peptide" evidence="1">
    <location>
        <begin position="1"/>
        <end position="23"/>
    </location>
</feature>
<proteinExistence type="predicted"/>
<dbReference type="RefSeq" id="WP_169410353.1">
    <property type="nucleotide sequence ID" value="NZ_JAAXKZ010000009.1"/>
</dbReference>
<evidence type="ECO:0000256" key="1">
    <source>
        <dbReference type="SAM" id="SignalP"/>
    </source>
</evidence>
<dbReference type="AlphaFoldDB" id="A0A848DE11"/>
<protein>
    <recommendedName>
        <fullName evidence="4">Polysaccharide lyase-like protein</fullName>
    </recommendedName>
</protein>
<dbReference type="PROSITE" id="PS51257">
    <property type="entry name" value="PROKAR_LIPOPROTEIN"/>
    <property type="match status" value="1"/>
</dbReference>
<feature type="chain" id="PRO_5038514559" description="Polysaccharide lyase-like protein" evidence="1">
    <location>
        <begin position="24"/>
        <end position="291"/>
    </location>
</feature>
<dbReference type="Proteomes" id="UP000586918">
    <property type="component" value="Unassembled WGS sequence"/>
</dbReference>
<accession>A0A848DE11</accession>
<name>A0A848DE11_9PSEU</name>
<keyword evidence="1" id="KW-0732">Signal</keyword>
<dbReference type="EMBL" id="JAAXKZ010000009">
    <property type="protein sequence ID" value="NMH90860.1"/>
    <property type="molecule type" value="Genomic_DNA"/>
</dbReference>
<keyword evidence="3" id="KW-1185">Reference proteome</keyword>
<evidence type="ECO:0000313" key="2">
    <source>
        <dbReference type="EMBL" id="NMH90860.1"/>
    </source>
</evidence>